<protein>
    <submittedName>
        <fullName evidence="1">Uncharacterized protein</fullName>
    </submittedName>
</protein>
<gene>
    <name evidence="1" type="ORF">L798_08712</name>
</gene>
<evidence type="ECO:0000313" key="1">
    <source>
        <dbReference type="EMBL" id="KDR23506.1"/>
    </source>
</evidence>
<reference evidence="1 2" key="1">
    <citation type="journal article" date="2014" name="Nat. Commun.">
        <title>Molecular traces of alternative social organization in a termite genome.</title>
        <authorList>
            <person name="Terrapon N."/>
            <person name="Li C."/>
            <person name="Robertson H.M."/>
            <person name="Ji L."/>
            <person name="Meng X."/>
            <person name="Booth W."/>
            <person name="Chen Z."/>
            <person name="Childers C.P."/>
            <person name="Glastad K.M."/>
            <person name="Gokhale K."/>
            <person name="Gowin J."/>
            <person name="Gronenberg W."/>
            <person name="Hermansen R.A."/>
            <person name="Hu H."/>
            <person name="Hunt B.G."/>
            <person name="Huylmans A.K."/>
            <person name="Khalil S.M."/>
            <person name="Mitchell R.D."/>
            <person name="Munoz-Torres M.C."/>
            <person name="Mustard J.A."/>
            <person name="Pan H."/>
            <person name="Reese J.T."/>
            <person name="Scharf M.E."/>
            <person name="Sun F."/>
            <person name="Vogel H."/>
            <person name="Xiao J."/>
            <person name="Yang W."/>
            <person name="Yang Z."/>
            <person name="Yang Z."/>
            <person name="Zhou J."/>
            <person name="Zhu J."/>
            <person name="Brent C.S."/>
            <person name="Elsik C.G."/>
            <person name="Goodisman M.A."/>
            <person name="Liberles D.A."/>
            <person name="Roe R.M."/>
            <person name="Vargo E.L."/>
            <person name="Vilcinskas A."/>
            <person name="Wang J."/>
            <person name="Bornberg-Bauer E."/>
            <person name="Korb J."/>
            <person name="Zhang G."/>
            <person name="Liebig J."/>
        </authorList>
    </citation>
    <scope>NUCLEOTIDE SEQUENCE [LARGE SCALE GENOMIC DNA]</scope>
    <source>
        <tissue evidence="1">Whole organism</tissue>
    </source>
</reference>
<name>A0A067RI18_ZOONE</name>
<accession>A0A067RI18</accession>
<keyword evidence="2" id="KW-1185">Reference proteome</keyword>
<organism evidence="1 2">
    <name type="scientific">Zootermopsis nevadensis</name>
    <name type="common">Dampwood termite</name>
    <dbReference type="NCBI Taxonomy" id="136037"/>
    <lineage>
        <taxon>Eukaryota</taxon>
        <taxon>Metazoa</taxon>
        <taxon>Ecdysozoa</taxon>
        <taxon>Arthropoda</taxon>
        <taxon>Hexapoda</taxon>
        <taxon>Insecta</taxon>
        <taxon>Pterygota</taxon>
        <taxon>Neoptera</taxon>
        <taxon>Polyneoptera</taxon>
        <taxon>Dictyoptera</taxon>
        <taxon>Blattodea</taxon>
        <taxon>Blattoidea</taxon>
        <taxon>Termitoidae</taxon>
        <taxon>Termopsidae</taxon>
        <taxon>Zootermopsis</taxon>
    </lineage>
</organism>
<dbReference type="AlphaFoldDB" id="A0A067RI18"/>
<dbReference type="EMBL" id="KK852460">
    <property type="protein sequence ID" value="KDR23506.1"/>
    <property type="molecule type" value="Genomic_DNA"/>
</dbReference>
<dbReference type="Proteomes" id="UP000027135">
    <property type="component" value="Unassembled WGS sequence"/>
</dbReference>
<evidence type="ECO:0000313" key="2">
    <source>
        <dbReference type="Proteomes" id="UP000027135"/>
    </source>
</evidence>
<proteinExistence type="predicted"/>
<dbReference type="InParanoid" id="A0A067RI18"/>
<sequence>MVAIKHFSLSKKLDADGRLTYIFVTQQDTKLLKRHRRDVFYHQLESLFQDLCFVEK</sequence>